<evidence type="ECO:0000256" key="8">
    <source>
        <dbReference type="SAM" id="Phobius"/>
    </source>
</evidence>
<feature type="transmembrane region" description="Helical" evidence="8">
    <location>
        <begin position="387"/>
        <end position="407"/>
    </location>
</feature>
<keyword evidence="5 8" id="KW-0812">Transmembrane</keyword>
<feature type="transmembrane region" description="Helical" evidence="8">
    <location>
        <begin position="300"/>
        <end position="330"/>
    </location>
</feature>
<evidence type="ECO:0000256" key="4">
    <source>
        <dbReference type="ARBA" id="ARBA00022448"/>
    </source>
</evidence>
<name>F0XPP3_GROCL</name>
<dbReference type="InParanoid" id="F0XPP3"/>
<dbReference type="OrthoDB" id="5390157at2759"/>
<dbReference type="RefSeq" id="XP_014169951.1">
    <property type="nucleotide sequence ID" value="XM_014314476.1"/>
</dbReference>
<evidence type="ECO:0000256" key="7">
    <source>
        <dbReference type="ARBA" id="ARBA00023136"/>
    </source>
</evidence>
<dbReference type="Pfam" id="PF00857">
    <property type="entry name" value="Isochorismatase"/>
    <property type="match status" value="1"/>
</dbReference>
<dbReference type="GeneID" id="25981019"/>
<dbReference type="PANTHER" id="PTHR31645:SF0">
    <property type="entry name" value="OLIGOPEPTIDE TRANSPORTER YGL114W-RELATED"/>
    <property type="match status" value="1"/>
</dbReference>
<dbReference type="eggNOG" id="ENOG502QQ2H">
    <property type="taxonomic scope" value="Eukaryota"/>
</dbReference>
<dbReference type="InterPro" id="IPR045035">
    <property type="entry name" value="YSL-like"/>
</dbReference>
<dbReference type="NCBIfam" id="TIGR00728">
    <property type="entry name" value="OPT_sfam"/>
    <property type="match status" value="1"/>
</dbReference>
<dbReference type="STRING" id="655863.F0XPP3"/>
<comment type="similarity">
    <text evidence="3">Belongs to the oligopeptide OPT transporter family.</text>
</comment>
<feature type="transmembrane region" description="Helical" evidence="8">
    <location>
        <begin position="213"/>
        <end position="234"/>
    </location>
</feature>
<keyword evidence="6 8" id="KW-1133">Transmembrane helix</keyword>
<dbReference type="InterPro" id="IPR036380">
    <property type="entry name" value="Isochorismatase-like_sf"/>
</dbReference>
<dbReference type="GO" id="GO:0035673">
    <property type="term" value="F:oligopeptide transmembrane transporter activity"/>
    <property type="evidence" value="ECO:0007669"/>
    <property type="project" value="InterPro"/>
</dbReference>
<feature type="transmembrane region" description="Helical" evidence="8">
    <location>
        <begin position="413"/>
        <end position="431"/>
    </location>
</feature>
<feature type="transmembrane region" description="Helical" evidence="8">
    <location>
        <begin position="591"/>
        <end position="612"/>
    </location>
</feature>
<evidence type="ECO:0000256" key="2">
    <source>
        <dbReference type="ARBA" id="ARBA00006336"/>
    </source>
</evidence>
<dbReference type="Pfam" id="PF03169">
    <property type="entry name" value="OPT"/>
    <property type="match status" value="1"/>
</dbReference>
<feature type="domain" description="Isochorismatase-like" evidence="9">
    <location>
        <begin position="674"/>
        <end position="766"/>
    </location>
</feature>
<dbReference type="HOGENOM" id="CLU_010539_2_0_1"/>
<evidence type="ECO:0000256" key="1">
    <source>
        <dbReference type="ARBA" id="ARBA00004141"/>
    </source>
</evidence>
<dbReference type="Proteomes" id="UP000007796">
    <property type="component" value="Unassembled WGS sequence"/>
</dbReference>
<comment type="subcellular location">
    <subcellularLocation>
        <location evidence="1">Membrane</location>
        <topology evidence="1">Multi-pass membrane protein</topology>
    </subcellularLocation>
</comment>
<evidence type="ECO:0000256" key="5">
    <source>
        <dbReference type="ARBA" id="ARBA00022692"/>
    </source>
</evidence>
<dbReference type="CDD" id="cd00431">
    <property type="entry name" value="cysteine_hydrolases"/>
    <property type="match status" value="1"/>
</dbReference>
<reference evidence="10 11" key="1">
    <citation type="journal article" date="2011" name="Proc. Natl. Acad. Sci. U.S.A.">
        <title>Genome and transcriptome analyses of the mountain pine beetle-fungal symbiont Grosmannia clavigera, a lodgepole pine pathogen.</title>
        <authorList>
            <person name="DiGuistini S."/>
            <person name="Wang Y."/>
            <person name="Liao N.Y."/>
            <person name="Taylor G."/>
            <person name="Tanguay P."/>
            <person name="Feau N."/>
            <person name="Henrissat B."/>
            <person name="Chan S.K."/>
            <person name="Hesse-Orce U."/>
            <person name="Alamouti S.M."/>
            <person name="Tsui C.K.M."/>
            <person name="Docking R.T."/>
            <person name="Levasseur A."/>
            <person name="Haridas S."/>
            <person name="Robertson G."/>
            <person name="Birol I."/>
            <person name="Holt R.A."/>
            <person name="Marra M.A."/>
            <person name="Hamelin R.C."/>
            <person name="Hirst M."/>
            <person name="Jones S.J.M."/>
            <person name="Bohlmann J."/>
            <person name="Breuil C."/>
        </authorList>
    </citation>
    <scope>NUCLEOTIDE SEQUENCE [LARGE SCALE GENOMIC DNA]</scope>
    <source>
        <strain evidence="11">kw1407 / UAMH 11150</strain>
    </source>
</reference>
<comment type="similarity">
    <text evidence="2">Belongs to the isochorismatase family.</text>
</comment>
<evidence type="ECO:0000259" key="9">
    <source>
        <dbReference type="Pfam" id="PF00857"/>
    </source>
</evidence>
<dbReference type="SUPFAM" id="SSF52499">
    <property type="entry name" value="Isochorismatase-like hydrolases"/>
    <property type="match status" value="1"/>
</dbReference>
<keyword evidence="11" id="KW-1185">Reference proteome</keyword>
<sequence length="801" mass="85823">MDAHFVTVPDGSLSPSSTADALTLRATACAILLGFGVCLANMYFGLQAGMVNAMPMQSALLGFALFRSIQHRLRTPLSPMETTVMEIVSGALGLAPFTTGFTSFIPALEFLTTPDEHGPATRFSTGQLLLWSTAMCGLGIVSGAPFRNLFIKRERLRYPSATATATLIGVLFRREDIVARAGPSETDNNTTVSVATASVPLVSHPDLDSNQPAIAALLWSLAGSFVFCVPIFGTPAARDWFWAFDLSPAYIGYGIIIGPTINVYMLLGAVIGWGILSPVAKNNGWAPGPVGDWETGSRGWILWTGMGLILGDTFIGLSWTGVWPLLSLLLSHTRQTLSRRLTEEEAPLILNDPDLHVHVLSSSGIGTRTADPADDDWADSSLVTNVLLLWAASGIVILFLVSVLVAFQDLVPVLATLVAAAFLPLAGVISMRSLGETDNGAGLAIGRLAQFMIALLVRPSSQHYTTANLLLGGAIESGASQASQHMGGLKTAYMTQTPPRAVFYGQMIGSYAGALAATGLYRMYTSTNTIPSEEFGVPDAHLYMVASRFIRQQGLPPGAMGFTVGAFVLGAVMSMLRILGSKYWWRRFVPSGVAVAIGMHIMPAITLPRVAMIRRIVAREARVKHGDLHNGFRMDRYTLRLDTNFVPGRQAPGDLGSEIGPVQLEDGSTVDGGHVLMRGQWNVAFDRRLVAAARPEDIWVSKNRHSGFWGGTGIEAALKSRGIRTLFFSGANMDQCVATSAIDAYAHGWDCLLLSDACATTSPDFARQCVEFECAVGWGFVLTCQQLADGIDNIQTAVPDF</sequence>
<dbReference type="PANTHER" id="PTHR31645">
    <property type="entry name" value="OLIGOPEPTIDE TRANSPORTER YGL114W-RELATED"/>
    <property type="match status" value="1"/>
</dbReference>
<feature type="transmembrane region" description="Helical" evidence="8">
    <location>
        <begin position="128"/>
        <end position="150"/>
    </location>
</feature>
<evidence type="ECO:0000256" key="6">
    <source>
        <dbReference type="ARBA" id="ARBA00022989"/>
    </source>
</evidence>
<dbReference type="EMBL" id="GL629801">
    <property type="protein sequence ID" value="EFX00469.1"/>
    <property type="molecule type" value="Genomic_DNA"/>
</dbReference>
<feature type="transmembrane region" description="Helical" evidence="8">
    <location>
        <begin position="22"/>
        <end position="44"/>
    </location>
</feature>
<dbReference type="InterPro" id="IPR000868">
    <property type="entry name" value="Isochorismatase-like_dom"/>
</dbReference>
<evidence type="ECO:0000313" key="11">
    <source>
        <dbReference type="Proteomes" id="UP000007796"/>
    </source>
</evidence>
<proteinExistence type="inferred from homology"/>
<dbReference type="Gene3D" id="3.40.50.850">
    <property type="entry name" value="Isochorismatase-like"/>
    <property type="match status" value="1"/>
</dbReference>
<dbReference type="InterPro" id="IPR004813">
    <property type="entry name" value="OPT"/>
</dbReference>
<organism evidence="11">
    <name type="scientific">Grosmannia clavigera (strain kw1407 / UAMH 11150)</name>
    <name type="common">Blue stain fungus</name>
    <name type="synonym">Graphiocladiella clavigera</name>
    <dbReference type="NCBI Taxonomy" id="655863"/>
    <lineage>
        <taxon>Eukaryota</taxon>
        <taxon>Fungi</taxon>
        <taxon>Dikarya</taxon>
        <taxon>Ascomycota</taxon>
        <taxon>Pezizomycotina</taxon>
        <taxon>Sordariomycetes</taxon>
        <taxon>Sordariomycetidae</taxon>
        <taxon>Ophiostomatales</taxon>
        <taxon>Ophiostomataceae</taxon>
        <taxon>Leptographium</taxon>
    </lineage>
</organism>
<evidence type="ECO:0000256" key="3">
    <source>
        <dbReference type="ARBA" id="ARBA00008807"/>
    </source>
</evidence>
<dbReference type="GO" id="GO:0000329">
    <property type="term" value="C:fungal-type vacuole membrane"/>
    <property type="evidence" value="ECO:0007669"/>
    <property type="project" value="TreeGrafter"/>
</dbReference>
<feature type="transmembrane region" description="Helical" evidence="8">
    <location>
        <begin position="558"/>
        <end position="579"/>
    </location>
</feature>
<dbReference type="AlphaFoldDB" id="F0XPP3"/>
<accession>F0XPP3</accession>
<keyword evidence="4" id="KW-0813">Transport</keyword>
<keyword evidence="7 8" id="KW-0472">Membrane</keyword>
<protein>
    <submittedName>
        <fullName evidence="10">Oligopeptide transporter</fullName>
    </submittedName>
</protein>
<evidence type="ECO:0000313" key="10">
    <source>
        <dbReference type="EMBL" id="EFX00469.1"/>
    </source>
</evidence>
<gene>
    <name evidence="10" type="ORF">CMQ_7471</name>
</gene>
<feature type="transmembrane region" description="Helical" evidence="8">
    <location>
        <begin position="87"/>
        <end position="108"/>
    </location>
</feature>